<evidence type="ECO:0000256" key="8">
    <source>
        <dbReference type="SAM" id="Phobius"/>
    </source>
</evidence>
<evidence type="ECO:0000256" key="6">
    <source>
        <dbReference type="ARBA" id="ARBA00022989"/>
    </source>
</evidence>
<feature type="transmembrane region" description="Helical" evidence="8">
    <location>
        <begin position="153"/>
        <end position="172"/>
    </location>
</feature>
<dbReference type="InterPro" id="IPR038731">
    <property type="entry name" value="RgtA/B/C-like"/>
</dbReference>
<dbReference type="STRING" id="383372.Rcas_1150"/>
<accession>A7NIE7</accession>
<feature type="transmembrane region" description="Helical" evidence="8">
    <location>
        <begin position="335"/>
        <end position="354"/>
    </location>
</feature>
<dbReference type="GO" id="GO:0016763">
    <property type="term" value="F:pentosyltransferase activity"/>
    <property type="evidence" value="ECO:0007669"/>
    <property type="project" value="TreeGrafter"/>
</dbReference>
<dbReference type="OrthoDB" id="141525at2"/>
<evidence type="ECO:0000256" key="5">
    <source>
        <dbReference type="ARBA" id="ARBA00022692"/>
    </source>
</evidence>
<sequence length="681" mass="75149">MAAFTRVLSRRTVSAVPVILFLLAIIVRLPNGIFLTVDEAYHWIALSKRFATTLSTGNFADTFYFGHPAVTTLWLGVAGHWLYDTLTVPEIIGEGKDTFYPLVRLPAALVTALALALSYPLLKRLFGFHVALLAALLWVGEPFLVAHSQLFHMDATLTSLMTLSLLLLLIALQHREGSLLGSPWWIGSGVAFGLGLLTKSPALLLIPMAGLIALFRQWDAIRDIRSFVKALIGCVAPLCVWGGIAAIVWTVLWPAMWVKPLATTWGVVSEILFDGGAPHPWGNFFMGRAVDDPGPLFYLVAIPFRLAPWTLIGVLLWVGFTVTDGRRAWSGSNRWLLLLALFVVLFVAAISVMAKKFDRYALPVFPALTILAAAGICRSAGFLWRGITRFVVVPPQRFIVAGYACAIITLAINLYAYFPYYLAYYSPLLGGGAAAEQILPVGWGEGLELAAAFIAAQPDGKDRPIAVFYQPVLRPFAPAGVAPLQAIQDPRRVDYAIAYIDQLQRNTQPELHQPFRRLQPLYTVRIHGINYAYVYQVPPPVAQPLKADFGEAIHLRGYDLDASAIRSGGALTITLEWQARAPVDNDYVLFIHVLNDRAERVAQIDVPLGTDHWTSRTWRAGRCFSTLYRVPLPFDLPAGTYRLAMGVYDPHTFARLSLRTDGERATDAGEHALLLTRITIP</sequence>
<feature type="transmembrane region" description="Helical" evidence="8">
    <location>
        <begin position="184"/>
        <end position="215"/>
    </location>
</feature>
<dbReference type="GO" id="GO:0009103">
    <property type="term" value="P:lipopolysaccharide biosynthetic process"/>
    <property type="evidence" value="ECO:0007669"/>
    <property type="project" value="UniProtKB-ARBA"/>
</dbReference>
<evidence type="ECO:0000313" key="11">
    <source>
        <dbReference type="Proteomes" id="UP000000263"/>
    </source>
</evidence>
<keyword evidence="5 8" id="KW-0812">Transmembrane</keyword>
<feature type="transmembrane region" description="Helical" evidence="8">
    <location>
        <begin position="12"/>
        <end position="29"/>
    </location>
</feature>
<dbReference type="PANTHER" id="PTHR33908">
    <property type="entry name" value="MANNOSYLTRANSFERASE YKCB-RELATED"/>
    <property type="match status" value="1"/>
</dbReference>
<feature type="transmembrane region" description="Helical" evidence="8">
    <location>
        <begin position="128"/>
        <end position="146"/>
    </location>
</feature>
<dbReference type="eggNOG" id="COG1807">
    <property type="taxonomic scope" value="Bacteria"/>
</dbReference>
<name>A7NIE7_ROSCS</name>
<evidence type="ECO:0000256" key="3">
    <source>
        <dbReference type="ARBA" id="ARBA00022676"/>
    </source>
</evidence>
<dbReference type="KEGG" id="rca:Rcas_1150"/>
<keyword evidence="3" id="KW-0328">Glycosyltransferase</keyword>
<feature type="transmembrane region" description="Helical" evidence="8">
    <location>
        <begin position="63"/>
        <end position="83"/>
    </location>
</feature>
<dbReference type="PANTHER" id="PTHR33908:SF11">
    <property type="entry name" value="MEMBRANE PROTEIN"/>
    <property type="match status" value="1"/>
</dbReference>
<evidence type="ECO:0000256" key="1">
    <source>
        <dbReference type="ARBA" id="ARBA00004651"/>
    </source>
</evidence>
<dbReference type="Proteomes" id="UP000000263">
    <property type="component" value="Chromosome"/>
</dbReference>
<gene>
    <name evidence="10" type="ordered locus">Rcas_1150</name>
</gene>
<dbReference type="InterPro" id="IPR050297">
    <property type="entry name" value="LipidA_mod_glycosyltrf_83"/>
</dbReference>
<protein>
    <submittedName>
        <fullName evidence="10">Glycosyl transferase family 39</fullName>
    </submittedName>
</protein>
<keyword evidence="7 8" id="KW-0472">Membrane</keyword>
<dbReference type="HOGENOM" id="CLU_423821_0_0_0"/>
<feature type="transmembrane region" description="Helical" evidence="8">
    <location>
        <begin position="296"/>
        <end position="323"/>
    </location>
</feature>
<feature type="transmembrane region" description="Helical" evidence="8">
    <location>
        <begin position="398"/>
        <end position="418"/>
    </location>
</feature>
<evidence type="ECO:0000256" key="7">
    <source>
        <dbReference type="ARBA" id="ARBA00023136"/>
    </source>
</evidence>
<dbReference type="GO" id="GO:0005886">
    <property type="term" value="C:plasma membrane"/>
    <property type="evidence" value="ECO:0007669"/>
    <property type="project" value="UniProtKB-SubCell"/>
</dbReference>
<feature type="domain" description="Glycosyltransferase RgtA/B/C/D-like" evidence="9">
    <location>
        <begin position="103"/>
        <end position="230"/>
    </location>
</feature>
<evidence type="ECO:0000313" key="10">
    <source>
        <dbReference type="EMBL" id="ABU57247.1"/>
    </source>
</evidence>
<keyword evidence="2" id="KW-1003">Cell membrane</keyword>
<dbReference type="EMBL" id="CP000804">
    <property type="protein sequence ID" value="ABU57247.1"/>
    <property type="molecule type" value="Genomic_DNA"/>
</dbReference>
<keyword evidence="11" id="KW-1185">Reference proteome</keyword>
<dbReference type="RefSeq" id="WP_012119677.1">
    <property type="nucleotide sequence ID" value="NC_009767.1"/>
</dbReference>
<feature type="transmembrane region" description="Helical" evidence="8">
    <location>
        <begin position="103"/>
        <end position="122"/>
    </location>
</feature>
<evidence type="ECO:0000259" key="9">
    <source>
        <dbReference type="Pfam" id="PF13231"/>
    </source>
</evidence>
<comment type="subcellular location">
    <subcellularLocation>
        <location evidence="1">Cell membrane</location>
        <topology evidence="1">Multi-pass membrane protein</topology>
    </subcellularLocation>
</comment>
<evidence type="ECO:0000256" key="2">
    <source>
        <dbReference type="ARBA" id="ARBA00022475"/>
    </source>
</evidence>
<feature type="transmembrane region" description="Helical" evidence="8">
    <location>
        <begin position="360"/>
        <end position="377"/>
    </location>
</feature>
<dbReference type="Pfam" id="PF13231">
    <property type="entry name" value="PMT_2"/>
    <property type="match status" value="1"/>
</dbReference>
<reference evidence="10 11" key="1">
    <citation type="submission" date="2007-08" db="EMBL/GenBank/DDBJ databases">
        <title>Complete sequence of Roseiflexus castenholzii DSM 13941.</title>
        <authorList>
            <consortium name="US DOE Joint Genome Institute"/>
            <person name="Copeland A."/>
            <person name="Lucas S."/>
            <person name="Lapidus A."/>
            <person name="Barry K."/>
            <person name="Glavina del Rio T."/>
            <person name="Dalin E."/>
            <person name="Tice H."/>
            <person name="Pitluck S."/>
            <person name="Thompson L.S."/>
            <person name="Brettin T."/>
            <person name="Bruce D."/>
            <person name="Detter J.C."/>
            <person name="Han C."/>
            <person name="Tapia R."/>
            <person name="Schmutz J."/>
            <person name="Larimer F."/>
            <person name="Land M."/>
            <person name="Hauser L."/>
            <person name="Kyrpides N."/>
            <person name="Mikhailova N."/>
            <person name="Bryant D.A."/>
            <person name="Hanada S."/>
            <person name="Tsukatani Y."/>
            <person name="Richardson P."/>
        </authorList>
    </citation>
    <scope>NUCLEOTIDE SEQUENCE [LARGE SCALE GENOMIC DNA]</scope>
    <source>
        <strain evidence="11">DSM 13941 / HLO8</strain>
    </source>
</reference>
<organism evidence="10 11">
    <name type="scientific">Roseiflexus castenholzii (strain DSM 13941 / HLO8)</name>
    <dbReference type="NCBI Taxonomy" id="383372"/>
    <lineage>
        <taxon>Bacteria</taxon>
        <taxon>Bacillati</taxon>
        <taxon>Chloroflexota</taxon>
        <taxon>Chloroflexia</taxon>
        <taxon>Chloroflexales</taxon>
        <taxon>Roseiflexineae</taxon>
        <taxon>Roseiflexaceae</taxon>
        <taxon>Roseiflexus</taxon>
    </lineage>
</organism>
<proteinExistence type="predicted"/>
<keyword evidence="4 10" id="KW-0808">Transferase</keyword>
<evidence type="ECO:0000256" key="4">
    <source>
        <dbReference type="ARBA" id="ARBA00022679"/>
    </source>
</evidence>
<feature type="transmembrane region" description="Helical" evidence="8">
    <location>
        <begin position="227"/>
        <end position="252"/>
    </location>
</feature>
<keyword evidence="6 8" id="KW-1133">Transmembrane helix</keyword>
<dbReference type="AlphaFoldDB" id="A7NIE7"/>